<dbReference type="RefSeq" id="WP_386779523.1">
    <property type="nucleotide sequence ID" value="NZ_JBHTLE010000028.1"/>
</dbReference>
<dbReference type="AlphaFoldDB" id="A0A8J7GVS5"/>
<dbReference type="Proteomes" id="UP000622552">
    <property type="component" value="Unassembled WGS sequence"/>
</dbReference>
<evidence type="ECO:0000259" key="2">
    <source>
        <dbReference type="Pfam" id="PF13229"/>
    </source>
</evidence>
<evidence type="ECO:0000313" key="3">
    <source>
        <dbReference type="EMBL" id="MBG6138406.1"/>
    </source>
</evidence>
<keyword evidence="4" id="KW-1185">Reference proteome</keyword>
<dbReference type="SUPFAM" id="SSF51126">
    <property type="entry name" value="Pectin lyase-like"/>
    <property type="match status" value="1"/>
</dbReference>
<comment type="caution">
    <text evidence="3">The sequence shown here is derived from an EMBL/GenBank/DDBJ whole genome shotgun (WGS) entry which is preliminary data.</text>
</comment>
<gene>
    <name evidence="3" type="ORF">IW245_004600</name>
</gene>
<name>A0A8J7GVS5_9ACTN</name>
<sequence>MQRLARALVAGAVVASAIALGAQPAMADDSQIVPPGGSIQAAVDAALPGGSIQLLPGTYAGGVTVTKPGITIRGAGPETVIAPAGANACAATGMFPPTGICVFGAPGHPVHGVTVESLTVRDFTVGVFGILTDRLTVRTVYAVDNEDYGVAEFESTRGEFVGDWISGSGGEAGLYVGDSADAHGTRVEGNHVTGSAVGTFVRHSHHVIVKGNFLEGDCTGIVLLDDGQAGGQGDNEVSANIVRDNNVYCPPNGEGAPPLQGTGIALVGGQHNQVSANIVDDNRGGPGPIPGGIVLIPGLTATGGFGGAPAAHNTISANVAHGNVPADIVDHSGSASNVFAANVCDTSQPGGLCVHA</sequence>
<reference evidence="3" key="1">
    <citation type="submission" date="2020-11" db="EMBL/GenBank/DDBJ databases">
        <title>Sequencing the genomes of 1000 actinobacteria strains.</title>
        <authorList>
            <person name="Klenk H.-P."/>
        </authorList>
    </citation>
    <scope>NUCLEOTIDE SEQUENCE</scope>
    <source>
        <strain evidence="3">DSM 45356</strain>
    </source>
</reference>
<evidence type="ECO:0000256" key="1">
    <source>
        <dbReference type="SAM" id="SignalP"/>
    </source>
</evidence>
<accession>A0A8J7GVS5</accession>
<keyword evidence="1" id="KW-0732">Signal</keyword>
<evidence type="ECO:0000313" key="4">
    <source>
        <dbReference type="Proteomes" id="UP000622552"/>
    </source>
</evidence>
<feature type="domain" description="Right handed beta helix" evidence="2">
    <location>
        <begin position="173"/>
        <end position="290"/>
    </location>
</feature>
<dbReference type="EMBL" id="JADOUF010000001">
    <property type="protein sequence ID" value="MBG6138406.1"/>
    <property type="molecule type" value="Genomic_DNA"/>
</dbReference>
<dbReference type="InterPro" id="IPR012334">
    <property type="entry name" value="Pectin_lyas_fold"/>
</dbReference>
<dbReference type="InterPro" id="IPR039448">
    <property type="entry name" value="Beta_helix"/>
</dbReference>
<organism evidence="3 4">
    <name type="scientific">Longispora fulva</name>
    <dbReference type="NCBI Taxonomy" id="619741"/>
    <lineage>
        <taxon>Bacteria</taxon>
        <taxon>Bacillati</taxon>
        <taxon>Actinomycetota</taxon>
        <taxon>Actinomycetes</taxon>
        <taxon>Micromonosporales</taxon>
        <taxon>Micromonosporaceae</taxon>
        <taxon>Longispora</taxon>
    </lineage>
</organism>
<dbReference type="Gene3D" id="2.160.20.10">
    <property type="entry name" value="Single-stranded right-handed beta-helix, Pectin lyase-like"/>
    <property type="match status" value="1"/>
</dbReference>
<feature type="chain" id="PRO_5035171939" description="Right handed beta helix domain-containing protein" evidence="1">
    <location>
        <begin position="28"/>
        <end position="356"/>
    </location>
</feature>
<dbReference type="InterPro" id="IPR011050">
    <property type="entry name" value="Pectin_lyase_fold/virulence"/>
</dbReference>
<protein>
    <recommendedName>
        <fullName evidence="2">Right handed beta helix domain-containing protein</fullName>
    </recommendedName>
</protein>
<feature type="signal peptide" evidence="1">
    <location>
        <begin position="1"/>
        <end position="27"/>
    </location>
</feature>
<dbReference type="Pfam" id="PF13229">
    <property type="entry name" value="Beta_helix"/>
    <property type="match status" value="1"/>
</dbReference>
<proteinExistence type="predicted"/>